<gene>
    <name evidence="4" type="ORF">JOF36_003401</name>
</gene>
<dbReference type="InterPro" id="IPR002397">
    <property type="entry name" value="Cyt_P450_B"/>
</dbReference>
<feature type="compositionally biased region" description="Basic and acidic residues" evidence="3">
    <location>
        <begin position="10"/>
        <end position="26"/>
    </location>
</feature>
<dbReference type="CDD" id="cd11030">
    <property type="entry name" value="CYP105-like"/>
    <property type="match status" value="1"/>
</dbReference>
<proteinExistence type="inferred from homology"/>
<keyword evidence="2" id="KW-0479">Metal-binding</keyword>
<accession>A0ABS4VUX8</accession>
<sequence length="413" mass="45202">MTESATGTGRTDELPRYPAPRSKDDPFAPPPGLLALRDSGGPVVRVRTWDGATPWVVTTHDAQRRILCDPRVSADVGAPGYPQTTASMKATASGMAPSINNTDGAEHRRWQRMLTNSFTPRRMEMLRPEVQHITNDLIDRMLAGPNPADLNAAVSLPLPSLMICALLGVPYEDHAFFQEQARVTTAVNKTPEEGARAHSALLDYIGGLIRTKISAPEEDVLSDLGAKVARGDIAIDEAQRLGHILLVAGHDTSANMITLGTALLLRHPDQLARLRDNASDRTFVSGAVEELLRYLTMPHLLARRAALEDIEIEGVTIRRGEGIIASLPAANWDPRAFPEPAELDLGRDASQHIAFSWGPHHCIGRQLARIELETVFSTLVRRIPTLRLAVDLSDLVFKEDSQGYGIYELPVAW</sequence>
<dbReference type="PRINTS" id="PR00359">
    <property type="entry name" value="BP450"/>
</dbReference>
<keyword evidence="2" id="KW-0503">Monooxygenase</keyword>
<dbReference type="EMBL" id="JAGINU010000001">
    <property type="protein sequence ID" value="MBP2367705.1"/>
    <property type="molecule type" value="Genomic_DNA"/>
</dbReference>
<name>A0ABS4VUX8_9PSEU</name>
<dbReference type="InterPro" id="IPR001128">
    <property type="entry name" value="Cyt_P450"/>
</dbReference>
<dbReference type="RefSeq" id="WP_210027859.1">
    <property type="nucleotide sequence ID" value="NZ_JAGINU010000001.1"/>
</dbReference>
<protein>
    <submittedName>
        <fullName evidence="4">Cytochrome P450</fullName>
    </submittedName>
</protein>
<keyword evidence="2" id="KW-0349">Heme</keyword>
<dbReference type="SUPFAM" id="SSF48264">
    <property type="entry name" value="Cytochrome P450"/>
    <property type="match status" value="1"/>
</dbReference>
<dbReference type="PRINTS" id="PR00385">
    <property type="entry name" value="P450"/>
</dbReference>
<keyword evidence="5" id="KW-1185">Reference proteome</keyword>
<dbReference type="InterPro" id="IPR017972">
    <property type="entry name" value="Cyt_P450_CS"/>
</dbReference>
<evidence type="ECO:0000313" key="4">
    <source>
        <dbReference type="EMBL" id="MBP2367705.1"/>
    </source>
</evidence>
<keyword evidence="2" id="KW-0408">Iron</keyword>
<dbReference type="Pfam" id="PF00067">
    <property type="entry name" value="p450"/>
    <property type="match status" value="1"/>
</dbReference>
<dbReference type="InterPro" id="IPR036396">
    <property type="entry name" value="Cyt_P450_sf"/>
</dbReference>
<organism evidence="4 5">
    <name type="scientific">Pseudonocardia parietis</name>
    <dbReference type="NCBI Taxonomy" id="570936"/>
    <lineage>
        <taxon>Bacteria</taxon>
        <taxon>Bacillati</taxon>
        <taxon>Actinomycetota</taxon>
        <taxon>Actinomycetes</taxon>
        <taxon>Pseudonocardiales</taxon>
        <taxon>Pseudonocardiaceae</taxon>
        <taxon>Pseudonocardia</taxon>
    </lineage>
</organism>
<comment type="caution">
    <text evidence="4">The sequence shown here is derived from an EMBL/GenBank/DDBJ whole genome shotgun (WGS) entry which is preliminary data.</text>
</comment>
<keyword evidence="2" id="KW-0560">Oxidoreductase</keyword>
<evidence type="ECO:0000313" key="5">
    <source>
        <dbReference type="Proteomes" id="UP001519295"/>
    </source>
</evidence>
<evidence type="ECO:0000256" key="2">
    <source>
        <dbReference type="RuleBase" id="RU000461"/>
    </source>
</evidence>
<evidence type="ECO:0000256" key="3">
    <source>
        <dbReference type="SAM" id="MobiDB-lite"/>
    </source>
</evidence>
<dbReference type="PANTHER" id="PTHR46696">
    <property type="entry name" value="P450, PUTATIVE (EUROFUNG)-RELATED"/>
    <property type="match status" value="1"/>
</dbReference>
<comment type="similarity">
    <text evidence="1 2">Belongs to the cytochrome P450 family.</text>
</comment>
<feature type="region of interest" description="Disordered" evidence="3">
    <location>
        <begin position="1"/>
        <end position="32"/>
    </location>
</feature>
<dbReference type="PROSITE" id="PS00086">
    <property type="entry name" value="CYTOCHROME_P450"/>
    <property type="match status" value="1"/>
</dbReference>
<dbReference type="Proteomes" id="UP001519295">
    <property type="component" value="Unassembled WGS sequence"/>
</dbReference>
<dbReference type="Gene3D" id="1.10.630.10">
    <property type="entry name" value="Cytochrome P450"/>
    <property type="match status" value="1"/>
</dbReference>
<dbReference type="PANTHER" id="PTHR46696:SF1">
    <property type="entry name" value="CYTOCHROME P450 YJIB-RELATED"/>
    <property type="match status" value="1"/>
</dbReference>
<reference evidence="4 5" key="1">
    <citation type="submission" date="2021-03" db="EMBL/GenBank/DDBJ databases">
        <title>Sequencing the genomes of 1000 actinobacteria strains.</title>
        <authorList>
            <person name="Klenk H.-P."/>
        </authorList>
    </citation>
    <scope>NUCLEOTIDE SEQUENCE [LARGE SCALE GENOMIC DNA]</scope>
    <source>
        <strain evidence="4 5">DSM 45256</strain>
    </source>
</reference>
<evidence type="ECO:0000256" key="1">
    <source>
        <dbReference type="ARBA" id="ARBA00010617"/>
    </source>
</evidence>